<name>A0A7H0HL07_9BURK</name>
<evidence type="ECO:0000313" key="2">
    <source>
        <dbReference type="EMBL" id="QNP61223.1"/>
    </source>
</evidence>
<evidence type="ECO:0000256" key="1">
    <source>
        <dbReference type="PROSITE-ProRule" id="PRU00023"/>
    </source>
</evidence>
<protein>
    <submittedName>
        <fullName evidence="2">Ankyrin repeat domain-containing protein</fullName>
    </submittedName>
</protein>
<gene>
    <name evidence="2" type="ORF">H9L24_01835</name>
</gene>
<dbReference type="SUPFAM" id="SSF48403">
    <property type="entry name" value="Ankyrin repeat"/>
    <property type="match status" value="1"/>
</dbReference>
<dbReference type="Proteomes" id="UP000516057">
    <property type="component" value="Chromosome"/>
</dbReference>
<dbReference type="Pfam" id="PF13637">
    <property type="entry name" value="Ank_4"/>
    <property type="match status" value="1"/>
</dbReference>
<dbReference type="InterPro" id="IPR002110">
    <property type="entry name" value="Ankyrin_rpt"/>
</dbReference>
<reference evidence="2 3" key="1">
    <citation type="submission" date="2020-08" db="EMBL/GenBank/DDBJ databases">
        <title>Genome sequence of Acidovorax monticola KACC 19171T.</title>
        <authorList>
            <person name="Hyun D.-W."/>
            <person name="Bae J.-W."/>
        </authorList>
    </citation>
    <scope>NUCLEOTIDE SEQUENCE [LARGE SCALE GENOMIC DNA]</scope>
    <source>
        <strain evidence="2 3">KACC 19171</strain>
    </source>
</reference>
<dbReference type="InterPro" id="IPR036770">
    <property type="entry name" value="Ankyrin_rpt-contain_sf"/>
</dbReference>
<proteinExistence type="predicted"/>
<dbReference type="KEGG" id="amon:H9L24_01835"/>
<feature type="repeat" description="ANK" evidence="1">
    <location>
        <begin position="10"/>
        <end position="38"/>
    </location>
</feature>
<evidence type="ECO:0000313" key="3">
    <source>
        <dbReference type="Proteomes" id="UP000516057"/>
    </source>
</evidence>
<dbReference type="AlphaFoldDB" id="A0A7H0HL07"/>
<organism evidence="2 3">
    <name type="scientific">Paenacidovorax monticola</name>
    <dbReference type="NCBI Taxonomy" id="1926868"/>
    <lineage>
        <taxon>Bacteria</taxon>
        <taxon>Pseudomonadati</taxon>
        <taxon>Pseudomonadota</taxon>
        <taxon>Betaproteobacteria</taxon>
        <taxon>Burkholderiales</taxon>
        <taxon>Comamonadaceae</taxon>
        <taxon>Paenacidovorax</taxon>
    </lineage>
</organism>
<sequence length="104" mass="10964">MPSFTLPVFPLHCAAHAFDIALMQALVDAGVDVNAVDDEGRTPLMQLADATHYLSKPVSMAVQAAQWLLERGAEVNAVSQLGKSALAGGCTRRCAISCWHTVAG</sequence>
<dbReference type="EMBL" id="CP060790">
    <property type="protein sequence ID" value="QNP61223.1"/>
    <property type="molecule type" value="Genomic_DNA"/>
</dbReference>
<keyword evidence="3" id="KW-1185">Reference proteome</keyword>
<dbReference type="PROSITE" id="PS50088">
    <property type="entry name" value="ANK_REPEAT"/>
    <property type="match status" value="1"/>
</dbReference>
<keyword evidence="1" id="KW-0040">ANK repeat</keyword>
<accession>A0A7H0HL07</accession>
<dbReference type="Gene3D" id="1.25.40.20">
    <property type="entry name" value="Ankyrin repeat-containing domain"/>
    <property type="match status" value="1"/>
</dbReference>